<evidence type="ECO:0000256" key="2">
    <source>
        <dbReference type="ARBA" id="ARBA00022679"/>
    </source>
</evidence>
<dbReference type="Gene3D" id="3.40.50.150">
    <property type="entry name" value="Vaccinia Virus protein VP39"/>
    <property type="match status" value="1"/>
</dbReference>
<evidence type="ECO:0000256" key="3">
    <source>
        <dbReference type="ARBA" id="ARBA00022691"/>
    </source>
</evidence>
<keyword evidence="2" id="KW-0808">Transferase</keyword>
<dbReference type="InterPro" id="IPR051654">
    <property type="entry name" value="Meroterpenoid_MTases"/>
</dbReference>
<dbReference type="OrthoDB" id="2094832at2759"/>
<feature type="region of interest" description="Disordered" evidence="5">
    <location>
        <begin position="1"/>
        <end position="33"/>
    </location>
</feature>
<evidence type="ECO:0000256" key="1">
    <source>
        <dbReference type="ARBA" id="ARBA00005179"/>
    </source>
</evidence>
<accession>A0A0F2LWC0</accession>
<feature type="compositionally biased region" description="Polar residues" evidence="5">
    <location>
        <begin position="1"/>
        <end position="15"/>
    </location>
</feature>
<organism evidence="6 7">
    <name type="scientific">Sporothrix schenckii 1099-18</name>
    <dbReference type="NCBI Taxonomy" id="1397361"/>
    <lineage>
        <taxon>Eukaryota</taxon>
        <taxon>Fungi</taxon>
        <taxon>Dikarya</taxon>
        <taxon>Ascomycota</taxon>
        <taxon>Pezizomycotina</taxon>
        <taxon>Sordariomycetes</taxon>
        <taxon>Sordariomycetidae</taxon>
        <taxon>Ophiostomatales</taxon>
        <taxon>Ophiostomataceae</taxon>
        <taxon>Sporothrix</taxon>
    </lineage>
</organism>
<keyword evidence="3" id="KW-0949">S-adenosyl-L-methionine</keyword>
<proteinExistence type="inferred from homology"/>
<reference evidence="6 7" key="2">
    <citation type="journal article" date="2015" name="Eukaryot. Cell">
        <title>Asexual propagation of a virulent clone complex in a human and feline outbreak of sporotrichosis.</title>
        <authorList>
            <person name="Teixeira Mde M."/>
            <person name="Rodrigues A.M."/>
            <person name="Tsui C.K."/>
            <person name="de Almeida L.G."/>
            <person name="Van Diepeningen A.D."/>
            <person name="van den Ende B.G."/>
            <person name="Fernandes G.F."/>
            <person name="Kano R."/>
            <person name="Hamelin R.C."/>
            <person name="Lopes-Bezerra L.M."/>
            <person name="Vasconcelos A.T."/>
            <person name="de Hoog S."/>
            <person name="de Camargo Z.P."/>
            <person name="Felipe M.S."/>
        </authorList>
    </citation>
    <scope>NUCLEOTIDE SEQUENCE [LARGE SCALE GENOMIC DNA]</scope>
    <source>
        <strain evidence="6 7">1099-18</strain>
    </source>
</reference>
<evidence type="ECO:0000313" key="7">
    <source>
        <dbReference type="Proteomes" id="UP000033710"/>
    </source>
</evidence>
<dbReference type="GO" id="GO:0016740">
    <property type="term" value="F:transferase activity"/>
    <property type="evidence" value="ECO:0007669"/>
    <property type="project" value="UniProtKB-KW"/>
</dbReference>
<sequence>MATSKPTSDTASASTGEAVPATAPHAAAANEATARPQAPLIAADRVELWKKHSYFETLPEDIAPMRQLLRDYSLMPADAIDAHLYAVRDKLWSVYQYPCIGRFAFLSLGITKSPYYQEAVTRLTLASAALNHERLLDLGCCVGQVLRQMAHDGVDPHKLSGADLHREFIDLGYEMFGDGAGESGETGADGFTFVAGDILADGPSPLDALTQSVTMVHAANFFHLFSWNDQVKAAVRVVQFLSDAHTSSDTSTGSADDKATGISVFGAQLAHRVPGEHRIVPHSPRTRYLHDATTFQKLWDEVGAATGTRWRTAMVPTASGIGEALTGSPDVMYVRYGVWCASGKGYKREQKE</sequence>
<gene>
    <name evidence="6" type="ORF">SPSK_00845</name>
</gene>
<evidence type="ECO:0000256" key="4">
    <source>
        <dbReference type="ARBA" id="ARBA00038314"/>
    </source>
</evidence>
<dbReference type="PANTHER" id="PTHR35897">
    <property type="entry name" value="METHYLTRANSFERASE AUSD"/>
    <property type="match status" value="1"/>
</dbReference>
<dbReference type="AlphaFoldDB" id="A0A0F2LWC0"/>
<dbReference type="Proteomes" id="UP000033710">
    <property type="component" value="Unassembled WGS sequence"/>
</dbReference>
<dbReference type="EMBL" id="AXCR01000011">
    <property type="protein sequence ID" value="KJR81767.1"/>
    <property type="molecule type" value="Genomic_DNA"/>
</dbReference>
<evidence type="ECO:0008006" key="8">
    <source>
        <dbReference type="Google" id="ProtNLM"/>
    </source>
</evidence>
<dbReference type="GeneID" id="27663068"/>
<dbReference type="SUPFAM" id="SSF53335">
    <property type="entry name" value="S-adenosyl-L-methionine-dependent methyltransferases"/>
    <property type="match status" value="1"/>
</dbReference>
<feature type="compositionally biased region" description="Low complexity" evidence="5">
    <location>
        <begin position="18"/>
        <end position="33"/>
    </location>
</feature>
<evidence type="ECO:0000256" key="5">
    <source>
        <dbReference type="SAM" id="MobiDB-lite"/>
    </source>
</evidence>
<dbReference type="RefSeq" id="XP_016584443.1">
    <property type="nucleotide sequence ID" value="XM_016727791.1"/>
</dbReference>
<reference evidence="6 7" key="1">
    <citation type="journal article" date="2014" name="BMC Genomics">
        <title>Comparative genomics of the major fungal agents of human and animal Sporotrichosis: Sporothrix schenckii and Sporothrix brasiliensis.</title>
        <authorList>
            <person name="Teixeira M.M."/>
            <person name="de Almeida L.G."/>
            <person name="Kubitschek-Barreira P."/>
            <person name="Alves F.L."/>
            <person name="Kioshima E.S."/>
            <person name="Abadio A.K."/>
            <person name="Fernandes L."/>
            <person name="Derengowski L.S."/>
            <person name="Ferreira K.S."/>
            <person name="Souza R.C."/>
            <person name="Ruiz J.C."/>
            <person name="de Andrade N.C."/>
            <person name="Paes H.C."/>
            <person name="Nicola A.M."/>
            <person name="Albuquerque P."/>
            <person name="Gerber A.L."/>
            <person name="Martins V.P."/>
            <person name="Peconick L.D."/>
            <person name="Neto A.V."/>
            <person name="Chaucanez C.B."/>
            <person name="Silva P.A."/>
            <person name="Cunha O.L."/>
            <person name="de Oliveira F.F."/>
            <person name="dos Santos T.C."/>
            <person name="Barros A.L."/>
            <person name="Soares M.A."/>
            <person name="de Oliveira L.M."/>
            <person name="Marini M.M."/>
            <person name="Villalobos-Duno H."/>
            <person name="Cunha M.M."/>
            <person name="de Hoog S."/>
            <person name="da Silveira J.F."/>
            <person name="Henrissat B."/>
            <person name="Nino-Vega G.A."/>
            <person name="Cisalpino P.S."/>
            <person name="Mora-Montes H.M."/>
            <person name="Almeida S.R."/>
            <person name="Stajich J.E."/>
            <person name="Lopes-Bezerra L.M."/>
            <person name="Vasconcelos A.T."/>
            <person name="Felipe M.S."/>
        </authorList>
    </citation>
    <scope>NUCLEOTIDE SEQUENCE [LARGE SCALE GENOMIC DNA]</scope>
    <source>
        <strain evidence="6 7">1099-18</strain>
    </source>
</reference>
<dbReference type="InterPro" id="IPR029063">
    <property type="entry name" value="SAM-dependent_MTases_sf"/>
</dbReference>
<comment type="pathway">
    <text evidence="1">Secondary metabolite biosynthesis.</text>
</comment>
<name>A0A0F2LWC0_SPOSC</name>
<dbReference type="PANTHER" id="PTHR35897:SF1">
    <property type="entry name" value="METHYLTRANSFERASE AUSD"/>
    <property type="match status" value="1"/>
</dbReference>
<protein>
    <recommendedName>
        <fullName evidence="8">Methyltransferase domain-containing protein</fullName>
    </recommendedName>
</protein>
<dbReference type="VEuPathDB" id="FungiDB:SPSK_00845"/>
<comment type="similarity">
    <text evidence="4">Belongs to the class I-like SAM-binding methyltransferase superfamily.</text>
</comment>
<evidence type="ECO:0000313" key="6">
    <source>
        <dbReference type="EMBL" id="KJR81767.1"/>
    </source>
</evidence>
<comment type="caution">
    <text evidence="6">The sequence shown here is derived from an EMBL/GenBank/DDBJ whole genome shotgun (WGS) entry which is preliminary data.</text>
</comment>
<dbReference type="KEGG" id="ssck:SPSK_00845"/>